<protein>
    <submittedName>
        <fullName evidence="1">Uncharacterized protein</fullName>
    </submittedName>
</protein>
<evidence type="ECO:0000313" key="1">
    <source>
        <dbReference type="EMBL" id="UEM18293.1"/>
    </source>
</evidence>
<proteinExistence type="predicted"/>
<sequence>MYRGEGRIRYRRCTSRHHIRLLFRQLAIRGTETRPLQIPLRCLGELLGYRFSIERLLSYTDEVSGSSQQCRTPRPAEMQRFGHRRALMMSTAVVGDLNNIRPLVPIIGMATIPIAALKHRYPAVG</sequence>
<organism evidence="1 2">
    <name type="scientific">Bradyrhizobium barranii subsp. barranii</name>
    <dbReference type="NCBI Taxonomy" id="2823807"/>
    <lineage>
        <taxon>Bacteria</taxon>
        <taxon>Pseudomonadati</taxon>
        <taxon>Pseudomonadota</taxon>
        <taxon>Alphaproteobacteria</taxon>
        <taxon>Hyphomicrobiales</taxon>
        <taxon>Nitrobacteraceae</taxon>
        <taxon>Bradyrhizobium</taxon>
        <taxon>Bradyrhizobium barranii</taxon>
    </lineage>
</organism>
<gene>
    <name evidence="1" type="ORF">J4G43_053560</name>
</gene>
<reference evidence="1 2" key="1">
    <citation type="journal article" date="2022" name="Int. J. Syst. Evol. Microbiol.">
        <title>Strains of Bradyrhizobium barranii sp. nov. associated with legumes native to Canada are symbionts of soybeans and belong to different subspecies (subsp. barranii subsp. nov. and subsp. apii subsp. nov.) and symbiovars (sv. glycinearum and sv. septentrionale).</title>
        <authorList>
            <person name="Bromfield E.S.P."/>
            <person name="Cloutier S."/>
            <person name="Wasai-Hara S."/>
            <person name="Minamisawa K."/>
        </authorList>
    </citation>
    <scope>NUCLEOTIDE SEQUENCE [LARGE SCALE GENOMIC DNA]</scope>
    <source>
        <strain evidence="2">144S4</strain>
        <plasmid evidence="1 2">pBb144S4b</plasmid>
    </source>
</reference>
<accession>A0A9X9YEE9</accession>
<dbReference type="EMBL" id="CP086138">
    <property type="protein sequence ID" value="UEM18293.1"/>
    <property type="molecule type" value="Genomic_DNA"/>
</dbReference>
<dbReference type="RefSeq" id="WP_225006037.1">
    <property type="nucleotide sequence ID" value="NZ_CP086138.1"/>
</dbReference>
<dbReference type="KEGG" id="bban:J4G43_053560"/>
<keyword evidence="1" id="KW-0614">Plasmid</keyword>
<geneLocation type="plasmid" evidence="1 2">
    <name>pBb144S4b</name>
</geneLocation>
<name>A0A9X9YEE9_9BRAD</name>
<dbReference type="Proteomes" id="UP000664702">
    <property type="component" value="Plasmid pBb144S4b"/>
</dbReference>
<evidence type="ECO:0000313" key="2">
    <source>
        <dbReference type="Proteomes" id="UP000664702"/>
    </source>
</evidence>
<dbReference type="AlphaFoldDB" id="A0A9X9YEE9"/>